<keyword evidence="2" id="KW-1185">Reference proteome</keyword>
<sequence length="250" mass="27828">MPERNFPSPGSNLYIPHWAIPGDGWGEGRVEVEKRNAHFSWREGDQETIPVPKIKRFGCGVVEIHKDRTQTQCQPNIKLWRTGNVESRTRFLSPTGIIAKTGGHEYIAQDINYTQKKFQPQLNTLAEAAFSVKLRGIKASCGGRRATPRVLVSLMQNISAVKAAKRPSKDSYCQAEQWPQSLCLPKGQRPWSAKGFGRPLGISPEILAFAKAFGHHIILMPGSETELKPARGRACDHGFAVMRVLICWGS</sequence>
<dbReference type="EMBL" id="JARKIB010000222">
    <property type="protein sequence ID" value="KAJ7722191.1"/>
    <property type="molecule type" value="Genomic_DNA"/>
</dbReference>
<name>A0AAD7ML47_9AGAR</name>
<accession>A0AAD7ML47</accession>
<evidence type="ECO:0000313" key="2">
    <source>
        <dbReference type="Proteomes" id="UP001215598"/>
    </source>
</evidence>
<gene>
    <name evidence="1" type="ORF">B0H16DRAFT_1473478</name>
</gene>
<dbReference type="AlphaFoldDB" id="A0AAD7ML47"/>
<organism evidence="1 2">
    <name type="scientific">Mycena metata</name>
    <dbReference type="NCBI Taxonomy" id="1033252"/>
    <lineage>
        <taxon>Eukaryota</taxon>
        <taxon>Fungi</taxon>
        <taxon>Dikarya</taxon>
        <taxon>Basidiomycota</taxon>
        <taxon>Agaricomycotina</taxon>
        <taxon>Agaricomycetes</taxon>
        <taxon>Agaricomycetidae</taxon>
        <taxon>Agaricales</taxon>
        <taxon>Marasmiineae</taxon>
        <taxon>Mycenaceae</taxon>
        <taxon>Mycena</taxon>
    </lineage>
</organism>
<comment type="caution">
    <text evidence="1">The sequence shown here is derived from an EMBL/GenBank/DDBJ whole genome shotgun (WGS) entry which is preliminary data.</text>
</comment>
<dbReference type="Proteomes" id="UP001215598">
    <property type="component" value="Unassembled WGS sequence"/>
</dbReference>
<protein>
    <submittedName>
        <fullName evidence="1">Uncharacterized protein</fullName>
    </submittedName>
</protein>
<proteinExistence type="predicted"/>
<evidence type="ECO:0000313" key="1">
    <source>
        <dbReference type="EMBL" id="KAJ7722191.1"/>
    </source>
</evidence>
<reference evidence="1" key="1">
    <citation type="submission" date="2023-03" db="EMBL/GenBank/DDBJ databases">
        <title>Massive genome expansion in bonnet fungi (Mycena s.s.) driven by repeated elements and novel gene families across ecological guilds.</title>
        <authorList>
            <consortium name="Lawrence Berkeley National Laboratory"/>
            <person name="Harder C.B."/>
            <person name="Miyauchi S."/>
            <person name="Viragh M."/>
            <person name="Kuo A."/>
            <person name="Thoen E."/>
            <person name="Andreopoulos B."/>
            <person name="Lu D."/>
            <person name="Skrede I."/>
            <person name="Drula E."/>
            <person name="Henrissat B."/>
            <person name="Morin E."/>
            <person name="Kohler A."/>
            <person name="Barry K."/>
            <person name="LaButti K."/>
            <person name="Morin E."/>
            <person name="Salamov A."/>
            <person name="Lipzen A."/>
            <person name="Mereny Z."/>
            <person name="Hegedus B."/>
            <person name="Baldrian P."/>
            <person name="Stursova M."/>
            <person name="Weitz H."/>
            <person name="Taylor A."/>
            <person name="Grigoriev I.V."/>
            <person name="Nagy L.G."/>
            <person name="Martin F."/>
            <person name="Kauserud H."/>
        </authorList>
    </citation>
    <scope>NUCLEOTIDE SEQUENCE</scope>
    <source>
        <strain evidence="1">CBHHK182m</strain>
    </source>
</reference>